<dbReference type="Proteomes" id="UP000694542">
    <property type="component" value="Chromosome 1"/>
</dbReference>
<dbReference type="Pfam" id="PF00018">
    <property type="entry name" value="SH3_1"/>
    <property type="match status" value="1"/>
</dbReference>
<dbReference type="OrthoDB" id="4680325at2759"/>
<evidence type="ECO:0000256" key="4">
    <source>
        <dbReference type="ARBA" id="ARBA00022490"/>
    </source>
</evidence>
<evidence type="ECO:0000256" key="11">
    <source>
        <dbReference type="PROSITE-ProRule" id="PRU00192"/>
    </source>
</evidence>
<reference evidence="15" key="2">
    <citation type="submission" date="2018-10" db="EMBL/GenBank/DDBJ databases">
        <title>De novo assembly of a Great Dane genome.</title>
        <authorList>
            <person name="Kidd J.M."/>
            <person name="Pendleton A.L."/>
            <person name="Shen F."/>
            <person name="Emery S."/>
        </authorList>
    </citation>
    <scope>NUCLEOTIDE SEQUENCE [LARGE SCALE GENOMIC DNA]</scope>
    <source>
        <strain evidence="15">Great Dane</strain>
    </source>
</reference>
<keyword evidence="6" id="KW-0175">Coiled coil</keyword>
<dbReference type="Gene3D" id="2.30.29.30">
    <property type="entry name" value="Pleckstrin-homology domain (PH domain)/Phosphotyrosine-binding domain (PTB)"/>
    <property type="match status" value="1"/>
</dbReference>
<dbReference type="SUPFAM" id="SSF50729">
    <property type="entry name" value="PH domain-like"/>
    <property type="match status" value="1"/>
</dbReference>
<reference evidence="14 16" key="1">
    <citation type="journal article" date="2005" name="Nature">
        <title>Genome sequence, comparative analysis and haplotype structure of the domestic dog.</title>
        <authorList>
            <consortium name="Broad Sequencing Platform"/>
            <person name="Lindblad-Toh K."/>
            <person name="Wade C.M."/>
            <person name="Mikkelsen T.S."/>
            <person name="Karlsson E.K."/>
            <person name="Jaffe D.B."/>
            <person name="Kamal M."/>
            <person name="Clamp M."/>
            <person name="Chang J.L."/>
            <person name="Kulbokas E.J. III"/>
            <person name="Zody M.C."/>
            <person name="Mauceli E."/>
            <person name="Xie X."/>
            <person name="Breen M."/>
            <person name="Wayne R.K."/>
            <person name="Ostrander E.A."/>
            <person name="Ponting C.P."/>
            <person name="Galibert F."/>
            <person name="Smith D.R."/>
            <person name="DeJong P.J."/>
            <person name="Kirkness E."/>
            <person name="Alvarez P."/>
            <person name="Biagi T."/>
            <person name="Brockman W."/>
            <person name="Butler J."/>
            <person name="Chin C.W."/>
            <person name="Cook A."/>
            <person name="Cuff J."/>
            <person name="Daly M.J."/>
            <person name="DeCaprio D."/>
            <person name="Gnerre S."/>
            <person name="Grabherr M."/>
            <person name="Kellis M."/>
            <person name="Kleber M."/>
            <person name="Bardeleben C."/>
            <person name="Goodstadt L."/>
            <person name="Heger A."/>
            <person name="Hitte C."/>
            <person name="Kim L."/>
            <person name="Koepfli K.P."/>
            <person name="Parker H.G."/>
            <person name="Pollinger J.P."/>
            <person name="Searle S.M."/>
            <person name="Sutter N.B."/>
            <person name="Thomas R."/>
            <person name="Webber C."/>
            <person name="Baldwin J."/>
            <person name="Abebe A."/>
            <person name="Abouelleil A."/>
            <person name="Aftuck L."/>
            <person name="Ait-Zahra M."/>
            <person name="Aldredge T."/>
            <person name="Allen N."/>
            <person name="An P."/>
            <person name="Anderson S."/>
            <person name="Antoine C."/>
            <person name="Arachchi H."/>
            <person name="Aslam A."/>
            <person name="Ayotte L."/>
            <person name="Bachantsang P."/>
            <person name="Barry A."/>
            <person name="Bayul T."/>
            <person name="Benamara M."/>
            <person name="Berlin A."/>
            <person name="Bessette D."/>
            <person name="Blitshteyn B."/>
            <person name="Bloom T."/>
            <person name="Blye J."/>
            <person name="Boguslavskiy L."/>
            <person name="Bonnet C."/>
            <person name="Boukhgalter B."/>
            <person name="Brown A."/>
            <person name="Cahill P."/>
            <person name="Calixte N."/>
            <person name="Camarata J."/>
            <person name="Cheshatsang Y."/>
            <person name="Chu J."/>
            <person name="Citroen M."/>
            <person name="Collymore A."/>
            <person name="Cooke P."/>
            <person name="Dawoe T."/>
            <person name="Daza R."/>
            <person name="Decktor K."/>
            <person name="DeGray S."/>
            <person name="Dhargay N."/>
            <person name="Dooley K."/>
            <person name="Dooley K."/>
            <person name="Dorje P."/>
            <person name="Dorjee K."/>
            <person name="Dorris L."/>
            <person name="Duffey N."/>
            <person name="Dupes A."/>
            <person name="Egbiremolen O."/>
            <person name="Elong R."/>
            <person name="Falk J."/>
            <person name="Farina A."/>
            <person name="Faro S."/>
            <person name="Ferguson D."/>
            <person name="Ferreira P."/>
            <person name="Fisher S."/>
            <person name="FitzGerald M."/>
            <person name="Foley K."/>
            <person name="Foley C."/>
            <person name="Franke A."/>
            <person name="Friedrich D."/>
            <person name="Gage D."/>
            <person name="Garber M."/>
            <person name="Gearin G."/>
            <person name="Giannoukos G."/>
            <person name="Goode T."/>
            <person name="Goyette A."/>
            <person name="Graham J."/>
            <person name="Grandbois E."/>
            <person name="Gyaltsen K."/>
            <person name="Hafez N."/>
            <person name="Hagopian D."/>
            <person name="Hagos B."/>
            <person name="Hall J."/>
            <person name="Healy C."/>
            <person name="Hegarty R."/>
            <person name="Honan T."/>
            <person name="Horn A."/>
            <person name="Houde N."/>
            <person name="Hughes L."/>
            <person name="Hunnicutt L."/>
            <person name="Husby M."/>
            <person name="Jester B."/>
            <person name="Jones C."/>
            <person name="Kamat A."/>
            <person name="Kanga B."/>
            <person name="Kells C."/>
            <person name="Khazanovich D."/>
            <person name="Kieu A.C."/>
            <person name="Kisner P."/>
            <person name="Kumar M."/>
            <person name="Lance K."/>
            <person name="Landers T."/>
            <person name="Lara M."/>
            <person name="Lee W."/>
            <person name="Leger J.P."/>
            <person name="Lennon N."/>
            <person name="Leuper L."/>
            <person name="LeVine S."/>
            <person name="Liu J."/>
            <person name="Liu X."/>
            <person name="Lokyitsang Y."/>
            <person name="Lokyitsang T."/>
            <person name="Lui A."/>
            <person name="Macdonald J."/>
            <person name="Major J."/>
            <person name="Marabella R."/>
            <person name="Maru K."/>
            <person name="Matthews C."/>
            <person name="McDonough S."/>
            <person name="Mehta T."/>
            <person name="Meldrim J."/>
            <person name="Melnikov A."/>
            <person name="Meneus L."/>
            <person name="Mihalev A."/>
            <person name="Mihova T."/>
            <person name="Miller K."/>
            <person name="Mittelman R."/>
            <person name="Mlenga V."/>
            <person name="Mulrain L."/>
            <person name="Munson G."/>
            <person name="Navidi A."/>
            <person name="Naylor J."/>
            <person name="Nguyen T."/>
            <person name="Nguyen N."/>
            <person name="Nguyen C."/>
            <person name="Nguyen T."/>
            <person name="Nicol R."/>
            <person name="Norbu N."/>
            <person name="Norbu C."/>
            <person name="Novod N."/>
            <person name="Nyima T."/>
            <person name="Olandt P."/>
            <person name="O'Neill B."/>
            <person name="O'Neill K."/>
            <person name="Osman S."/>
            <person name="Oyono L."/>
            <person name="Patti C."/>
            <person name="Perrin D."/>
            <person name="Phunkhang P."/>
            <person name="Pierre F."/>
            <person name="Priest M."/>
            <person name="Rachupka A."/>
            <person name="Raghuraman S."/>
            <person name="Rameau R."/>
            <person name="Ray V."/>
            <person name="Raymond C."/>
            <person name="Rege F."/>
            <person name="Rise C."/>
            <person name="Rogers J."/>
            <person name="Rogov P."/>
            <person name="Sahalie J."/>
            <person name="Settipalli S."/>
            <person name="Sharpe T."/>
            <person name="Shea T."/>
            <person name="Sheehan M."/>
            <person name="Sherpa N."/>
            <person name="Shi J."/>
            <person name="Shih D."/>
            <person name="Sloan J."/>
            <person name="Smith C."/>
            <person name="Sparrow T."/>
            <person name="Stalker J."/>
            <person name="Stange-Thomann N."/>
            <person name="Stavropoulos S."/>
            <person name="Stone C."/>
            <person name="Stone S."/>
            <person name="Sykes S."/>
            <person name="Tchuinga P."/>
            <person name="Tenzing P."/>
            <person name="Tesfaye S."/>
            <person name="Thoulutsang D."/>
            <person name="Thoulutsang Y."/>
            <person name="Topham K."/>
            <person name="Topping I."/>
            <person name="Tsamla T."/>
            <person name="Vassiliev H."/>
            <person name="Venkataraman V."/>
            <person name="Vo A."/>
            <person name="Wangchuk T."/>
            <person name="Wangdi T."/>
            <person name="Weiand M."/>
            <person name="Wilkinson J."/>
            <person name="Wilson A."/>
            <person name="Yadav S."/>
            <person name="Yang S."/>
            <person name="Yang X."/>
            <person name="Young G."/>
            <person name="Yu Q."/>
            <person name="Zainoun J."/>
            <person name="Zembek L."/>
            <person name="Zimmer A."/>
            <person name="Lander E.S."/>
        </authorList>
    </citation>
    <scope>NUCLEOTIDE SEQUENCE [LARGE SCALE GENOMIC DNA]</scope>
    <source>
        <strain evidence="14">Boxer</strain>
    </source>
</reference>
<organism evidence="15 17">
    <name type="scientific">Canis lupus familiaris</name>
    <name type="common">Dog</name>
    <name type="synonym">Canis familiaris</name>
    <dbReference type="NCBI Taxonomy" id="9615"/>
    <lineage>
        <taxon>Eukaryota</taxon>
        <taxon>Metazoa</taxon>
        <taxon>Chordata</taxon>
        <taxon>Craniata</taxon>
        <taxon>Vertebrata</taxon>
        <taxon>Euteleostomi</taxon>
        <taxon>Mammalia</taxon>
        <taxon>Eutheria</taxon>
        <taxon>Laurasiatheria</taxon>
        <taxon>Carnivora</taxon>
        <taxon>Caniformia</taxon>
        <taxon>Canidae</taxon>
        <taxon>Canis</taxon>
    </lineage>
</organism>
<keyword evidence="4" id="KW-0963">Cytoplasm</keyword>
<keyword evidence="3 11" id="KW-0728">SH3 domain</keyword>
<feature type="compositionally biased region" description="Low complexity" evidence="12">
    <location>
        <begin position="493"/>
        <end position="502"/>
    </location>
</feature>
<dbReference type="Ensembl" id="ENSCAFT00000086629.2">
    <property type="protein sequence ID" value="ENSCAFP00000046338.1"/>
    <property type="gene ID" value="ENSCAFG00000002628.5"/>
</dbReference>
<accession>A0A8P0NWH7</accession>
<dbReference type="InterPro" id="IPR006020">
    <property type="entry name" value="PTB/PI_dom"/>
</dbReference>
<dbReference type="Ensembl" id="ENSCAFT00040017415.1">
    <property type="protein sequence ID" value="ENSCAFP00040015104.1"/>
    <property type="gene ID" value="ENSCAFG00040009327.1"/>
</dbReference>
<evidence type="ECO:0000313" key="17">
    <source>
        <dbReference type="Proteomes" id="UP000694542"/>
    </source>
</evidence>
<evidence type="ECO:0000256" key="6">
    <source>
        <dbReference type="ARBA" id="ARBA00023054"/>
    </source>
</evidence>
<evidence type="ECO:0000256" key="8">
    <source>
        <dbReference type="ARBA" id="ARBA00065375"/>
    </source>
</evidence>
<comment type="subcellular location">
    <subcellularLocation>
        <location evidence="1">Cytoplasm</location>
    </subcellularLocation>
</comment>
<dbReference type="InterPro" id="IPR011993">
    <property type="entry name" value="PH-like_dom_sf"/>
</dbReference>
<dbReference type="AlphaFoldDB" id="A0A8C0YSF6"/>
<evidence type="ECO:0000256" key="3">
    <source>
        <dbReference type="ARBA" id="ARBA00022443"/>
    </source>
</evidence>
<protein>
    <recommendedName>
        <fullName evidence="9">Epidermal growth factor receptor kinase substrate 8-like protein 1</fullName>
    </recommendedName>
    <alternativeName>
        <fullName evidence="10">Epidermal growth factor receptor pathway substrate 8-related protein 1</fullName>
    </alternativeName>
</protein>
<evidence type="ECO:0000256" key="7">
    <source>
        <dbReference type="ARBA" id="ARBA00058563"/>
    </source>
</evidence>
<dbReference type="InterPro" id="IPR036028">
    <property type="entry name" value="SH3-like_dom_sf"/>
</dbReference>
<dbReference type="SMART" id="SM00462">
    <property type="entry name" value="PTB"/>
    <property type="match status" value="1"/>
</dbReference>
<feature type="compositionally biased region" description="Pro residues" evidence="12">
    <location>
        <begin position="580"/>
        <end position="590"/>
    </location>
</feature>
<dbReference type="GO" id="GO:0005737">
    <property type="term" value="C:cytoplasm"/>
    <property type="evidence" value="ECO:0007669"/>
    <property type="project" value="UniProtKB-SubCell"/>
</dbReference>
<evidence type="ECO:0000256" key="2">
    <source>
        <dbReference type="ARBA" id="ARBA00006197"/>
    </source>
</evidence>
<sequence>MVPHCPYDEVFAALLGTQDPHDLPIPKVSFILFSLSSPEAAPKPSAKSIYEQRKRYSTVVMADVSQYLVNHLVTFCLGEEDGVHTVEDASRKLAVMDNQGRVWAQEMLLRVSPDHVTLLDPISKEELESYPLGAIVRCDVVMLPGRSRSLLLLVCQEPERTQPDVHFFQGLRLGAELIREDVQGALHDYRSGRGERRPAALRATQEELQRHPSPAAETPPLQRSPSVRAVISIGEAGRGRPRAGPIPEVEEPQRPGQEGTSGNANPASPDLGPRGPDLASLQAERDVDILNHVFDDVESFVSKLQKSAEAARVLEHRERGRRTRRRAAGEGLLTLRAKPPSEAEYTDVLQKIKYAFSLLARLRGNIANPSSPELLHFLFGPLQLIVDTSGGPRFASDVQRPHLTSEAVALLRDNLTPRENALWTSLGDSWTRPGLELSPKEGPPYSPEFSSGWEPPATDPHGRAWEDPVEKQLQHERQRQQQSAPQVAVNGHQQPEAEPQQEPEGKWVLCNYDFQARNSSELSVKQRDVLEVLDDRRKWWKVRDQQGQEGYVPYNILTPHPGLRGSCSQSASCSLEDDAPPPPPAAPAPGPGSSRPPWDSCDILNMDPREKEKFSQMLFVNEELQARLAQGRPGPSRAAPGPRAPEPQLSPHSDTSEVRTWLQAKGFSLGTVEALGVLTGAQLFSLQKEELRAVSPEEGARVYSQVTVQRALLEDKEKVSELEAVMEKQKKKVEGDLETEVI</sequence>
<dbReference type="Pfam" id="PF22975">
    <property type="entry name" value="EPS8_2nd"/>
    <property type="match status" value="1"/>
</dbReference>
<evidence type="ECO:0000256" key="9">
    <source>
        <dbReference type="ARBA" id="ARBA00067142"/>
    </source>
</evidence>
<dbReference type="CDD" id="cd01210">
    <property type="entry name" value="PTB_EPS8"/>
    <property type="match status" value="1"/>
</dbReference>
<dbReference type="InterPro" id="IPR013761">
    <property type="entry name" value="SAM/pointed_sf"/>
</dbReference>
<dbReference type="SUPFAM" id="SSF50044">
    <property type="entry name" value="SH3-domain"/>
    <property type="match status" value="1"/>
</dbReference>
<dbReference type="InterPro" id="IPR013625">
    <property type="entry name" value="PTB"/>
</dbReference>
<dbReference type="Pfam" id="PF08416">
    <property type="entry name" value="PTB"/>
    <property type="match status" value="1"/>
</dbReference>
<evidence type="ECO:0000256" key="1">
    <source>
        <dbReference type="ARBA" id="ARBA00004496"/>
    </source>
</evidence>
<accession>A0A8C0YSF6</accession>
<evidence type="ECO:0000313" key="15">
    <source>
        <dbReference type="Ensembl" id="ENSCAFP00040015104.1"/>
    </source>
</evidence>
<feature type="domain" description="SH3" evidence="13">
    <location>
        <begin position="503"/>
        <end position="562"/>
    </location>
</feature>
<dbReference type="Proteomes" id="UP000002254">
    <property type="component" value="Chromosome 1"/>
</dbReference>
<dbReference type="PROSITE" id="PS50002">
    <property type="entry name" value="SH3"/>
    <property type="match status" value="1"/>
</dbReference>
<dbReference type="Pfam" id="PF18016">
    <property type="entry name" value="SAM_3"/>
    <property type="match status" value="1"/>
</dbReference>
<dbReference type="InterPro" id="IPR055093">
    <property type="entry name" value="EPS8_2nd"/>
</dbReference>
<dbReference type="FunFam" id="1.10.150.50:FF:000023">
    <property type="entry name" value="Epidermal growth factor receptor kinase substrate 8"/>
    <property type="match status" value="1"/>
</dbReference>
<name>A0A8C0YSF6_CANLF</name>
<comment type="function">
    <text evidence="7">Stimulates guanine exchange activity of SOS1. May play a role in membrane ruffling and remodeling of the actin cytoskeleton.</text>
</comment>
<evidence type="ECO:0000259" key="13">
    <source>
        <dbReference type="PROSITE" id="PS50002"/>
    </source>
</evidence>
<feature type="region of interest" description="Disordered" evidence="12">
    <location>
        <begin position="203"/>
        <end position="278"/>
    </location>
</feature>
<evidence type="ECO:0000256" key="12">
    <source>
        <dbReference type="SAM" id="MobiDB-lite"/>
    </source>
</evidence>
<dbReference type="CDD" id="cd11764">
    <property type="entry name" value="SH3_Eps8"/>
    <property type="match status" value="1"/>
</dbReference>
<dbReference type="InterPro" id="IPR035462">
    <property type="entry name" value="Eps8_SH3"/>
</dbReference>
<dbReference type="PANTHER" id="PTHR12287:SF19">
    <property type="entry name" value="EPIDERMAL GROWTH FACTOR RECEPTOR KINASE SUBSTRATE 8-LIKE PROTEIN 1"/>
    <property type="match status" value="1"/>
</dbReference>
<dbReference type="FunFam" id="2.30.29.30:FF:000261">
    <property type="entry name" value="Epidermal growth factor receptor kinase substrate 8-like protein 1"/>
    <property type="match status" value="1"/>
</dbReference>
<comment type="subunit">
    <text evidence="8">Interacts with ABI1. Part of a complex that contains SOS1, ABI1 and EPS8L2. Associates with F-actin.</text>
</comment>
<comment type="similarity">
    <text evidence="2">Belongs to the EPS8 family.</text>
</comment>
<gene>
    <name evidence="15" type="primary">EPS8L1</name>
</gene>
<dbReference type="InterPro" id="IPR041418">
    <property type="entry name" value="SAM_3"/>
</dbReference>
<dbReference type="CDD" id="cd09540">
    <property type="entry name" value="SAM_EPS8-like"/>
    <property type="match status" value="1"/>
</dbReference>
<feature type="region of interest" description="Disordered" evidence="12">
    <location>
        <begin position="629"/>
        <end position="657"/>
    </location>
</feature>
<feature type="compositionally biased region" description="Basic and acidic residues" evidence="12">
    <location>
        <begin position="460"/>
        <end position="479"/>
    </location>
</feature>
<evidence type="ECO:0000313" key="16">
    <source>
        <dbReference type="Proteomes" id="UP000002254"/>
    </source>
</evidence>
<evidence type="ECO:0000256" key="10">
    <source>
        <dbReference type="ARBA" id="ARBA00077699"/>
    </source>
</evidence>
<proteinExistence type="inferred from homology"/>
<feature type="compositionally biased region" description="Low complexity" evidence="12">
    <location>
        <begin position="631"/>
        <end position="641"/>
    </location>
</feature>
<dbReference type="SMART" id="SM00326">
    <property type="entry name" value="SH3"/>
    <property type="match status" value="1"/>
</dbReference>
<feature type="region of interest" description="Disordered" evidence="12">
    <location>
        <begin position="565"/>
        <end position="605"/>
    </location>
</feature>
<dbReference type="InterPro" id="IPR033928">
    <property type="entry name" value="EPS8_PTB"/>
</dbReference>
<dbReference type="Gene3D" id="2.30.30.40">
    <property type="entry name" value="SH3 Domains"/>
    <property type="match status" value="1"/>
</dbReference>
<dbReference type="Gene3D" id="1.10.150.50">
    <property type="entry name" value="Transcription Factor, Ets-1"/>
    <property type="match status" value="1"/>
</dbReference>
<feature type="region of interest" description="Disordered" evidence="12">
    <location>
        <begin position="432"/>
        <end position="504"/>
    </location>
</feature>
<dbReference type="InterPro" id="IPR039801">
    <property type="entry name" value="EPS8-like"/>
</dbReference>
<evidence type="ECO:0000313" key="14">
    <source>
        <dbReference type="Ensembl" id="ENSCAFP00000046338.1"/>
    </source>
</evidence>
<keyword evidence="5" id="KW-0597">Phosphoprotein</keyword>
<dbReference type="FunFam" id="2.30.30.40:FF:000071">
    <property type="entry name" value="Epidermal growth factor receptor kinase substrate 8"/>
    <property type="match status" value="1"/>
</dbReference>
<dbReference type="InterPro" id="IPR001452">
    <property type="entry name" value="SH3_domain"/>
</dbReference>
<evidence type="ECO:0000256" key="5">
    <source>
        <dbReference type="ARBA" id="ARBA00022553"/>
    </source>
</evidence>
<dbReference type="PANTHER" id="PTHR12287">
    <property type="entry name" value="EPIDERMAL GROWTH FACTOR RECEPTOR KINASE SUBSTRATE EPS8-RELATED PROTEIN"/>
    <property type="match status" value="1"/>
</dbReference>
<reference evidence="15" key="3">
    <citation type="submission" date="2025-05" db="UniProtKB">
        <authorList>
            <consortium name="Ensembl"/>
        </authorList>
    </citation>
    <scope>IDENTIFICATION</scope>
</reference>